<organism evidence="2 3">
    <name type="scientific">Colwellia chukchiensis</name>
    <dbReference type="NCBI Taxonomy" id="641665"/>
    <lineage>
        <taxon>Bacteria</taxon>
        <taxon>Pseudomonadati</taxon>
        <taxon>Pseudomonadota</taxon>
        <taxon>Gammaproteobacteria</taxon>
        <taxon>Alteromonadales</taxon>
        <taxon>Colwelliaceae</taxon>
        <taxon>Colwellia</taxon>
    </lineage>
</organism>
<evidence type="ECO:0000313" key="3">
    <source>
        <dbReference type="Proteomes" id="UP000199297"/>
    </source>
</evidence>
<dbReference type="Proteomes" id="UP000199297">
    <property type="component" value="Unassembled WGS sequence"/>
</dbReference>
<feature type="transmembrane region" description="Helical" evidence="1">
    <location>
        <begin position="120"/>
        <end position="140"/>
    </location>
</feature>
<sequence length="385" mass="42589">MSVEKIAIVEIVDITNNNTPSTALVEAERIANICNACRYCEGFCAVFPAITQRRNFNEHDLEYLANLCHNCGACYHACQYAPPHEFSINLPQTLAELRAETYQKYAWPVKLGSLFHRNGLMVAIAVVLAMILLLSSLLLFQDRTPVFTQHLGAGAFYQVISHQAMVALAGTSFGFAIIALLVSFIKFCRANTITLAHIFSNNVLVKASYAAGTLKYLDGGNGQGCHTKDQSFSNTRRYFHHAMAWGFVLCFLATSVATLFEYSLDIMSPFPVISLPVILGSLGGLGLIVGPLGLIWLKIITDPKIISIKYLGMDYAFLLLLLCISITGFLLLGFRSTSAMGMLLIIHLGFVFALFLILPYSKFVHALYRFVALLKFYHEQAATKK</sequence>
<feature type="transmembrane region" description="Helical" evidence="1">
    <location>
        <begin position="272"/>
        <end position="294"/>
    </location>
</feature>
<evidence type="ECO:0000256" key="1">
    <source>
        <dbReference type="SAM" id="Phobius"/>
    </source>
</evidence>
<reference evidence="3" key="1">
    <citation type="submission" date="2016-10" db="EMBL/GenBank/DDBJ databases">
        <authorList>
            <person name="Varghese N."/>
            <person name="Submissions S."/>
        </authorList>
    </citation>
    <scope>NUCLEOTIDE SEQUENCE [LARGE SCALE GENOMIC DNA]</scope>
    <source>
        <strain evidence="3">CGMCC 1.9127</strain>
    </source>
</reference>
<accession>A0A1H7N7V7</accession>
<dbReference type="OrthoDB" id="9811557at2"/>
<dbReference type="STRING" id="641665.GCA_002104455_03413"/>
<feature type="transmembrane region" description="Helical" evidence="1">
    <location>
        <begin position="340"/>
        <end position="360"/>
    </location>
</feature>
<dbReference type="InterPro" id="IPR012830">
    <property type="entry name" value="Citrate_utilization_prot_B"/>
</dbReference>
<keyword evidence="1" id="KW-0472">Membrane</keyword>
<name>A0A1H7N7V7_9GAMM</name>
<protein>
    <submittedName>
        <fullName evidence="2">Citrate/tricarballylate utilization protein</fullName>
    </submittedName>
</protein>
<dbReference type="EMBL" id="FOBI01000007">
    <property type="protein sequence ID" value="SEL19359.1"/>
    <property type="molecule type" value="Genomic_DNA"/>
</dbReference>
<dbReference type="SUPFAM" id="SSF54862">
    <property type="entry name" value="4Fe-4S ferredoxins"/>
    <property type="match status" value="1"/>
</dbReference>
<keyword evidence="3" id="KW-1185">Reference proteome</keyword>
<dbReference type="RefSeq" id="WP_085284905.1">
    <property type="nucleotide sequence ID" value="NZ_FOBI01000007.1"/>
</dbReference>
<dbReference type="AlphaFoldDB" id="A0A1H7N7V7"/>
<proteinExistence type="predicted"/>
<feature type="transmembrane region" description="Helical" evidence="1">
    <location>
        <begin position="160"/>
        <end position="185"/>
    </location>
</feature>
<keyword evidence="1" id="KW-0812">Transmembrane</keyword>
<dbReference type="SUPFAM" id="SSF103501">
    <property type="entry name" value="Respiratory nitrate reductase 1 gamma chain"/>
    <property type="match status" value="1"/>
</dbReference>
<dbReference type="InterPro" id="IPR036197">
    <property type="entry name" value="NarG-like_sf"/>
</dbReference>
<keyword evidence="1" id="KW-1133">Transmembrane helix</keyword>
<feature type="transmembrane region" description="Helical" evidence="1">
    <location>
        <begin position="238"/>
        <end position="260"/>
    </location>
</feature>
<feature type="transmembrane region" description="Helical" evidence="1">
    <location>
        <begin position="315"/>
        <end position="334"/>
    </location>
</feature>
<dbReference type="NCBIfam" id="TIGR02484">
    <property type="entry name" value="CitB"/>
    <property type="match status" value="1"/>
</dbReference>
<gene>
    <name evidence="2" type="ORF">SAMN05216262_10749</name>
</gene>
<dbReference type="Gene3D" id="1.20.950.20">
    <property type="entry name" value="Transmembrane di-heme cytochromes, Chain C"/>
    <property type="match status" value="1"/>
</dbReference>
<evidence type="ECO:0000313" key="2">
    <source>
        <dbReference type="EMBL" id="SEL19359.1"/>
    </source>
</evidence>